<dbReference type="Pfam" id="PF01844">
    <property type="entry name" value="HNH"/>
    <property type="match status" value="1"/>
</dbReference>
<dbReference type="CDD" id="cd00085">
    <property type="entry name" value="HNHc"/>
    <property type="match status" value="1"/>
</dbReference>
<dbReference type="GO" id="GO:0004519">
    <property type="term" value="F:endonuclease activity"/>
    <property type="evidence" value="ECO:0007669"/>
    <property type="project" value="InterPro"/>
</dbReference>
<dbReference type="InterPro" id="IPR003615">
    <property type="entry name" value="HNH_nuc"/>
</dbReference>
<dbReference type="EMBL" id="LAZR01000476">
    <property type="protein sequence ID" value="KKN67372.1"/>
    <property type="molecule type" value="Genomic_DNA"/>
</dbReference>
<name>A0A0F9SXM5_9ZZZZ</name>
<dbReference type="GO" id="GO:0003676">
    <property type="term" value="F:nucleic acid binding"/>
    <property type="evidence" value="ECO:0007669"/>
    <property type="project" value="InterPro"/>
</dbReference>
<dbReference type="SUPFAM" id="SSF48695">
    <property type="entry name" value="Multiheme cytochromes"/>
    <property type="match status" value="1"/>
</dbReference>
<accession>A0A0F9SXM5</accession>
<proteinExistence type="predicted"/>
<dbReference type="SMART" id="SM00507">
    <property type="entry name" value="HNHc"/>
    <property type="match status" value="1"/>
</dbReference>
<dbReference type="GO" id="GO:0008270">
    <property type="term" value="F:zinc ion binding"/>
    <property type="evidence" value="ECO:0007669"/>
    <property type="project" value="InterPro"/>
</dbReference>
<sequence length="127" mass="15007">MEELKVKTDIRKIKDYDYCRVDTSINFQGDIRNLKDFLLSKKNLLPEGRPISKVSREIPRELFAEIYSKYNGKCVKCNNKGKQVHHKIPFSIEPIHEVNNLVLLCKKCHRDIHKNYPIINVKINKKE</sequence>
<feature type="domain" description="HNH nuclease" evidence="1">
    <location>
        <begin position="61"/>
        <end position="110"/>
    </location>
</feature>
<dbReference type="InterPro" id="IPR002711">
    <property type="entry name" value="HNH"/>
</dbReference>
<evidence type="ECO:0000313" key="2">
    <source>
        <dbReference type="EMBL" id="KKN67372.1"/>
    </source>
</evidence>
<comment type="caution">
    <text evidence="2">The sequence shown here is derived from an EMBL/GenBank/DDBJ whole genome shotgun (WGS) entry which is preliminary data.</text>
</comment>
<evidence type="ECO:0000259" key="1">
    <source>
        <dbReference type="SMART" id="SM00507"/>
    </source>
</evidence>
<dbReference type="InterPro" id="IPR036280">
    <property type="entry name" value="Multihaem_cyt_sf"/>
</dbReference>
<organism evidence="2">
    <name type="scientific">marine sediment metagenome</name>
    <dbReference type="NCBI Taxonomy" id="412755"/>
    <lineage>
        <taxon>unclassified sequences</taxon>
        <taxon>metagenomes</taxon>
        <taxon>ecological metagenomes</taxon>
    </lineage>
</organism>
<protein>
    <recommendedName>
        <fullName evidence="1">HNH nuclease domain-containing protein</fullName>
    </recommendedName>
</protein>
<gene>
    <name evidence="2" type="ORF">LCGC14_0462360</name>
</gene>
<dbReference type="AlphaFoldDB" id="A0A0F9SXM5"/>
<dbReference type="Gene3D" id="1.10.30.50">
    <property type="match status" value="1"/>
</dbReference>
<reference evidence="2" key="1">
    <citation type="journal article" date="2015" name="Nature">
        <title>Complex archaea that bridge the gap between prokaryotes and eukaryotes.</title>
        <authorList>
            <person name="Spang A."/>
            <person name="Saw J.H."/>
            <person name="Jorgensen S.L."/>
            <person name="Zaremba-Niedzwiedzka K."/>
            <person name="Martijn J."/>
            <person name="Lind A.E."/>
            <person name="van Eijk R."/>
            <person name="Schleper C."/>
            <person name="Guy L."/>
            <person name="Ettema T.J."/>
        </authorList>
    </citation>
    <scope>NUCLEOTIDE SEQUENCE</scope>
</reference>